<proteinExistence type="predicted"/>
<gene>
    <name evidence="1" type="ORF">UFOPK3564_00313</name>
</gene>
<evidence type="ECO:0000313" key="1">
    <source>
        <dbReference type="EMBL" id="CAB4896198.1"/>
    </source>
</evidence>
<accession>A0A6J7FQJ3</accession>
<dbReference type="AlphaFoldDB" id="A0A6J7FQJ3"/>
<organism evidence="1">
    <name type="scientific">freshwater metagenome</name>
    <dbReference type="NCBI Taxonomy" id="449393"/>
    <lineage>
        <taxon>unclassified sequences</taxon>
        <taxon>metagenomes</taxon>
        <taxon>ecological metagenomes</taxon>
    </lineage>
</organism>
<reference evidence="1" key="1">
    <citation type="submission" date="2020-05" db="EMBL/GenBank/DDBJ databases">
        <authorList>
            <person name="Chiriac C."/>
            <person name="Salcher M."/>
            <person name="Ghai R."/>
            <person name="Kavagutti S V."/>
        </authorList>
    </citation>
    <scope>NUCLEOTIDE SEQUENCE</scope>
</reference>
<dbReference type="EMBL" id="CAFBMK010000010">
    <property type="protein sequence ID" value="CAB4896198.1"/>
    <property type="molecule type" value="Genomic_DNA"/>
</dbReference>
<name>A0A6J7FQJ3_9ZZZZ</name>
<sequence length="94" mass="10482">MATVHTRASSLRAATGRWRVERARAGEPTRMGRVAGRVWTLDLVHVETDRRATACHVARRTDTFRVGEELTGNLALLRDGLHFDRAAPYVGATR</sequence>
<protein>
    <submittedName>
        <fullName evidence="1">Unannotated protein</fullName>
    </submittedName>
</protein>